<evidence type="ECO:0000313" key="3">
    <source>
        <dbReference type="EMBL" id="ANY82567.1"/>
    </source>
</evidence>
<dbReference type="EMBL" id="CP016617">
    <property type="protein sequence ID" value="ANY82567.1"/>
    <property type="molecule type" value="Genomic_DNA"/>
</dbReference>
<geneLocation type="plasmid" evidence="3">
    <name>unnamed1</name>
</geneLocation>
<feature type="domain" description="Guanylate cyclase" evidence="2">
    <location>
        <begin position="14"/>
        <end position="128"/>
    </location>
</feature>
<gene>
    <name evidence="3" type="ORF">BB934_30285</name>
</gene>
<organism evidence="3">
    <name type="scientific">Microvirga ossetica</name>
    <dbReference type="NCBI Taxonomy" id="1882682"/>
    <lineage>
        <taxon>Bacteria</taxon>
        <taxon>Pseudomonadati</taxon>
        <taxon>Pseudomonadota</taxon>
        <taxon>Alphaproteobacteria</taxon>
        <taxon>Hyphomicrobiales</taxon>
        <taxon>Methylobacteriaceae</taxon>
        <taxon>Microvirga</taxon>
    </lineage>
</organism>
<dbReference type="PANTHER" id="PTHR43081">
    <property type="entry name" value="ADENYLATE CYCLASE, TERMINAL-DIFFERENTIATION SPECIFIC-RELATED"/>
    <property type="match status" value="1"/>
</dbReference>
<dbReference type="InterPro" id="IPR029787">
    <property type="entry name" value="Nucleotide_cyclase"/>
</dbReference>
<dbReference type="SUPFAM" id="SSF81901">
    <property type="entry name" value="HCP-like"/>
    <property type="match status" value="1"/>
</dbReference>
<evidence type="ECO:0000259" key="2">
    <source>
        <dbReference type="PROSITE" id="PS50125"/>
    </source>
</evidence>
<dbReference type="PROSITE" id="PS50005">
    <property type="entry name" value="TPR"/>
    <property type="match status" value="1"/>
</dbReference>
<dbReference type="RefSeq" id="WP_099513675.1">
    <property type="nucleotide sequence ID" value="NZ_CP016617.1"/>
</dbReference>
<dbReference type="KEGG" id="moc:BB934_30285"/>
<dbReference type="InterPro" id="IPR050697">
    <property type="entry name" value="Adenylyl/Guanylyl_Cyclase_3/4"/>
</dbReference>
<keyword evidence="1" id="KW-0802">TPR repeat</keyword>
<dbReference type="InterPro" id="IPR019734">
    <property type="entry name" value="TPR_rpt"/>
</dbReference>
<dbReference type="PROSITE" id="PS50125">
    <property type="entry name" value="GUANYLATE_CYCLASE_2"/>
    <property type="match status" value="1"/>
</dbReference>
<dbReference type="SMART" id="SM00044">
    <property type="entry name" value="CYCc"/>
    <property type="match status" value="1"/>
</dbReference>
<dbReference type="GO" id="GO:0004016">
    <property type="term" value="F:adenylate cyclase activity"/>
    <property type="evidence" value="ECO:0007669"/>
    <property type="project" value="UniProtKB-ARBA"/>
</dbReference>
<dbReference type="SUPFAM" id="SSF55073">
    <property type="entry name" value="Nucleotide cyclase"/>
    <property type="match status" value="1"/>
</dbReference>
<sequence length="583" mass="64756">MDAQEHKTERRLAAILAADVAGYSRLMGRDEAGTLRALTAHREILDRHIVRFGGRIANTAGDSVLAEFPSAVDAVQCAVEAQEVLVSMDRDIPAEARLLFRIGVHVGDVMVHGDDLLGDSVNIAARLEGVADPGGVCLSDAALGHVRKVLPLTYVNLGSQTFKNIEGPIHTYRVSIGSGSRHHAMAERLDPASAHRRPTVAVLPFANLGGTPDQQYFSEGITEDLITDLMHFRELAVRAISLPGKLREHDRDARPFEPDVQYLVQGSIRRLDDRVRITVQLIETATGDHVWSERYDREQASLFAVQDEIVRTIVATLVGRLQATGVRQARRKPPATLAAYECVLRGRSLPIGNTETEAEARRWYERALELDPDYAQASALLSYMLTLEWFRDTSGSDAMLDHALELAHKAVALDAEDPLCHDMLGWVHLQRKDFDLAEQHKLRALELNPADPEQVACMGILFLYLGRANEGIAWMERARQLDPYFDPSWRWRMTGVAHFVAGRYDEAIVAFGRSPSQPDWVQAYLAACYAHTGRMDTARDAAAGLQASHPGFSAARFIAKEPFRRTEDTERLADGMRLAVLPR</sequence>
<dbReference type="Pfam" id="PF00211">
    <property type="entry name" value="Guanylate_cyc"/>
    <property type="match status" value="1"/>
</dbReference>
<feature type="repeat" description="TPR" evidence="1">
    <location>
        <begin position="418"/>
        <end position="451"/>
    </location>
</feature>
<evidence type="ECO:0000256" key="1">
    <source>
        <dbReference type="PROSITE-ProRule" id="PRU00339"/>
    </source>
</evidence>
<dbReference type="CDD" id="cd07302">
    <property type="entry name" value="CHD"/>
    <property type="match status" value="1"/>
</dbReference>
<dbReference type="Gene3D" id="3.30.70.1230">
    <property type="entry name" value="Nucleotide cyclase"/>
    <property type="match status" value="1"/>
</dbReference>
<dbReference type="Gene3D" id="3.40.50.10070">
    <property type="entry name" value="TolB, N-terminal domain"/>
    <property type="match status" value="1"/>
</dbReference>
<dbReference type="PANTHER" id="PTHR43081:SF19">
    <property type="entry name" value="PH-SENSITIVE ADENYLATE CYCLASE RV1264"/>
    <property type="match status" value="1"/>
</dbReference>
<dbReference type="Gene3D" id="1.25.40.10">
    <property type="entry name" value="Tetratricopeptide repeat domain"/>
    <property type="match status" value="1"/>
</dbReference>
<dbReference type="AlphaFoldDB" id="A0A1B2ERH9"/>
<dbReference type="InterPro" id="IPR001054">
    <property type="entry name" value="A/G_cyclase"/>
</dbReference>
<dbReference type="Pfam" id="PF13432">
    <property type="entry name" value="TPR_16"/>
    <property type="match status" value="1"/>
</dbReference>
<accession>A0A1B2ERH9</accession>
<keyword evidence="3" id="KW-0614">Plasmid</keyword>
<proteinExistence type="predicted"/>
<reference evidence="3" key="1">
    <citation type="submission" date="2016-07" db="EMBL/GenBank/DDBJ databases">
        <title>Microvirga ossetica sp. nov. a new species of rhizobia isolated from root nodules of the legume species Vicia alpestris Steven originated from North Ossetia region in the Caucasus.</title>
        <authorList>
            <person name="Safronova V.I."/>
            <person name="Kuznetsova I.G."/>
            <person name="Sazanova A.L."/>
            <person name="Belimov A."/>
            <person name="Andronov E."/>
            <person name="Osledkin Y.S."/>
            <person name="Onishchuk O.P."/>
            <person name="Kurchak O.N."/>
            <person name="Shaposhnikov A.I."/>
            <person name="Willems A."/>
            <person name="Tikhonovich I.A."/>
        </authorList>
    </citation>
    <scope>NUCLEOTIDE SEQUENCE [LARGE SCALE GENOMIC DNA]</scope>
    <source>
        <strain evidence="3">V5/3M</strain>
        <plasmid evidence="3">unnamed1</plasmid>
    </source>
</reference>
<protein>
    <recommendedName>
        <fullName evidence="2">Guanylate cyclase domain-containing protein</fullName>
    </recommendedName>
</protein>
<name>A0A1B2ERH9_9HYPH</name>
<dbReference type="InterPro" id="IPR011990">
    <property type="entry name" value="TPR-like_helical_dom_sf"/>
</dbReference>
<dbReference type="GO" id="GO:0035556">
    <property type="term" value="P:intracellular signal transduction"/>
    <property type="evidence" value="ECO:0007669"/>
    <property type="project" value="InterPro"/>
</dbReference>
<dbReference type="OrthoDB" id="54411at2"/>
<dbReference type="GO" id="GO:0006171">
    <property type="term" value="P:cAMP biosynthetic process"/>
    <property type="evidence" value="ECO:0007669"/>
    <property type="project" value="TreeGrafter"/>
</dbReference>